<dbReference type="InterPro" id="IPR047794">
    <property type="entry name" value="C45_proenzyme-like"/>
</dbReference>
<dbReference type="NCBIfam" id="NF040521">
    <property type="entry name" value="C45_proenzyme"/>
    <property type="match status" value="1"/>
</dbReference>
<organism evidence="3 4">
    <name type="scientific">Salininema proteolyticum</name>
    <dbReference type="NCBI Taxonomy" id="1607685"/>
    <lineage>
        <taxon>Bacteria</taxon>
        <taxon>Bacillati</taxon>
        <taxon>Actinomycetota</taxon>
        <taxon>Actinomycetes</taxon>
        <taxon>Glycomycetales</taxon>
        <taxon>Glycomycetaceae</taxon>
        <taxon>Salininema</taxon>
    </lineage>
</organism>
<evidence type="ECO:0000313" key="4">
    <source>
        <dbReference type="Proteomes" id="UP001595823"/>
    </source>
</evidence>
<name>A0ABV8TU33_9ACTN</name>
<comment type="caution">
    <text evidence="3">The sequence shown here is derived from an EMBL/GenBank/DDBJ whole genome shotgun (WGS) entry which is preliminary data.</text>
</comment>
<dbReference type="Pfam" id="PF03417">
    <property type="entry name" value="AAT"/>
    <property type="match status" value="1"/>
</dbReference>
<keyword evidence="3" id="KW-0012">Acyltransferase</keyword>
<reference evidence="4" key="1">
    <citation type="journal article" date="2019" name="Int. J. Syst. Evol. Microbiol.">
        <title>The Global Catalogue of Microorganisms (GCM) 10K type strain sequencing project: providing services to taxonomists for standard genome sequencing and annotation.</title>
        <authorList>
            <consortium name="The Broad Institute Genomics Platform"/>
            <consortium name="The Broad Institute Genome Sequencing Center for Infectious Disease"/>
            <person name="Wu L."/>
            <person name="Ma J."/>
        </authorList>
    </citation>
    <scope>NUCLEOTIDE SEQUENCE [LARGE SCALE GENOMIC DNA]</scope>
    <source>
        <strain evidence="4">IBRC-M 10908</strain>
    </source>
</reference>
<evidence type="ECO:0000259" key="2">
    <source>
        <dbReference type="Pfam" id="PF03417"/>
    </source>
</evidence>
<protein>
    <submittedName>
        <fullName evidence="3">C45 family autoproteolytic acyltransferase/hydrolase</fullName>
    </submittedName>
</protein>
<keyword evidence="4" id="KW-1185">Reference proteome</keyword>
<evidence type="ECO:0000256" key="1">
    <source>
        <dbReference type="SAM" id="MobiDB-lite"/>
    </source>
</evidence>
<dbReference type="Gene3D" id="3.60.60.10">
    <property type="entry name" value="Penicillin V Acylase, Chain A"/>
    <property type="match status" value="1"/>
</dbReference>
<dbReference type="EMBL" id="JBHSDK010000003">
    <property type="protein sequence ID" value="MFC4334290.1"/>
    <property type="molecule type" value="Genomic_DNA"/>
</dbReference>
<keyword evidence="3" id="KW-0808">Transferase</keyword>
<proteinExistence type="predicted"/>
<evidence type="ECO:0000313" key="3">
    <source>
        <dbReference type="EMBL" id="MFC4334290.1"/>
    </source>
</evidence>
<gene>
    <name evidence="3" type="ORF">ACFPET_03660</name>
</gene>
<feature type="domain" description="Peptidase C45 hydrolase" evidence="2">
    <location>
        <begin position="101"/>
        <end position="297"/>
    </location>
</feature>
<dbReference type="InterPro" id="IPR005079">
    <property type="entry name" value="Peptidase_C45_hydrolase"/>
</dbReference>
<accession>A0ABV8TU33</accession>
<dbReference type="RefSeq" id="WP_380618022.1">
    <property type="nucleotide sequence ID" value="NZ_JBHSDK010000003.1"/>
</dbReference>
<feature type="region of interest" description="Disordered" evidence="1">
    <location>
        <begin position="216"/>
        <end position="239"/>
    </location>
</feature>
<dbReference type="Proteomes" id="UP001595823">
    <property type="component" value="Unassembled WGS sequence"/>
</dbReference>
<sequence length="320" mass="35242">MTQMILELPFTALDAGADRRAWLSGVRDSAARAGGYLGFDRWPAERRARLEKAVREHMPELAPLIDSLAEELDVPDAWTALAVPTTRPFTAGCTQTAASGVLARNYDFDPDDCSKTVVRTDFLRPVIGMQEGTWGLLDGMNDAGLAVSIAFGGRPVLDLEDGHSVLLLARYLLETCESAEEAWERAKSFPSATTHNLTVVDSDQAYSLYLRPGEGAVRRDSPTAANHQDDPEHEGGEDSRLREAVLDRVRRAATVPDLIAALLTGPLYRHGYGRGFGTVYTAAYVPREGRVEYHWPETAIGVSFEDFQTMEWTVDVEDRA</sequence>
<dbReference type="GO" id="GO:0016746">
    <property type="term" value="F:acyltransferase activity"/>
    <property type="evidence" value="ECO:0007669"/>
    <property type="project" value="UniProtKB-KW"/>
</dbReference>